<evidence type="ECO:0000256" key="5">
    <source>
        <dbReference type="ARBA" id="ARBA00023004"/>
    </source>
</evidence>
<dbReference type="Pfam" id="PF01930">
    <property type="entry name" value="Cas_Cas4"/>
    <property type="match status" value="1"/>
</dbReference>
<evidence type="ECO:0000256" key="9">
    <source>
        <dbReference type="RuleBase" id="RU365022"/>
    </source>
</evidence>
<comment type="similarity">
    <text evidence="9">Belongs to the CRISPR-associated exonuclease Cas4 family.</text>
</comment>
<dbReference type="InterPro" id="IPR022765">
    <property type="entry name" value="Dna2/Cas4_DUF83"/>
</dbReference>
<gene>
    <name evidence="11" type="primary">cas4</name>
    <name evidence="11" type="ORF">ACFO6W_02490</name>
</gene>
<keyword evidence="7 9" id="KW-0051">Antiviral defense</keyword>
<evidence type="ECO:0000256" key="8">
    <source>
        <dbReference type="ARBA" id="ARBA00023211"/>
    </source>
</evidence>
<dbReference type="RefSeq" id="WP_379993736.1">
    <property type="nucleotide sequence ID" value="NZ_JBHSGN010000014.1"/>
</dbReference>
<dbReference type="EMBL" id="JBHSGN010000014">
    <property type="protein sequence ID" value="MFC4672554.1"/>
    <property type="molecule type" value="Genomic_DNA"/>
</dbReference>
<evidence type="ECO:0000256" key="4">
    <source>
        <dbReference type="ARBA" id="ARBA00022839"/>
    </source>
</evidence>
<dbReference type="InterPro" id="IPR013343">
    <property type="entry name" value="CRISPR-assoc_prot_Cas4"/>
</dbReference>
<feature type="domain" description="DUF83" evidence="10">
    <location>
        <begin position="5"/>
        <end position="173"/>
    </location>
</feature>
<evidence type="ECO:0000313" key="12">
    <source>
        <dbReference type="Proteomes" id="UP001596023"/>
    </source>
</evidence>
<dbReference type="Gene3D" id="3.90.320.10">
    <property type="match status" value="1"/>
</dbReference>
<keyword evidence="12" id="KW-1185">Reference proteome</keyword>
<dbReference type="GO" id="GO:0016787">
    <property type="term" value="F:hydrolase activity"/>
    <property type="evidence" value="ECO:0007669"/>
    <property type="project" value="UniProtKB-KW"/>
</dbReference>
<sequence length="176" mass="20383">MNITATLINLYHVCKRECWLHANGINMEHTSDIVYDGKLLHETSYTDRAKKYNEIDIAAKFKGVDLFGKIDFYDAREKVIHETKRSDKAETAHEWQVKFYMWLLLLNGAGDVSAILEYPQLRQTTQIELTESDIKALENMVTEIISLKNDGNCPPVIHKPICKSCSYYELCYIDEE</sequence>
<evidence type="ECO:0000256" key="7">
    <source>
        <dbReference type="ARBA" id="ARBA00023118"/>
    </source>
</evidence>
<comment type="cofactor">
    <cofactor evidence="9">
        <name>Mg(2+)</name>
        <dbReference type="ChEBI" id="CHEBI:18420"/>
    </cofactor>
    <cofactor evidence="9">
        <name>Mn(2+)</name>
        <dbReference type="ChEBI" id="CHEBI:29035"/>
    </cofactor>
    <text evidence="9">Mg(2+) or Mn(2+) required for ssDNA cleavage activity.</text>
</comment>
<name>A0ABV9KRU3_9BACT</name>
<protein>
    <recommendedName>
        <fullName evidence="9">CRISPR-associated exonuclease Cas4</fullName>
        <ecNumber evidence="9">3.1.12.1</ecNumber>
    </recommendedName>
</protein>
<dbReference type="Proteomes" id="UP001596023">
    <property type="component" value="Unassembled WGS sequence"/>
</dbReference>
<dbReference type="InterPro" id="IPR011604">
    <property type="entry name" value="PDDEXK-like_dom_sf"/>
</dbReference>
<evidence type="ECO:0000256" key="3">
    <source>
        <dbReference type="ARBA" id="ARBA00022801"/>
    </source>
</evidence>
<dbReference type="PANTHER" id="PTHR37168:SF1">
    <property type="entry name" value="CRISPR-ASSOCIATED EXONUCLEASE CAS4"/>
    <property type="match status" value="1"/>
</dbReference>
<evidence type="ECO:0000256" key="2">
    <source>
        <dbReference type="ARBA" id="ARBA00022723"/>
    </source>
</evidence>
<keyword evidence="8 9" id="KW-0464">Manganese</keyword>
<comment type="caution">
    <text evidence="11">The sequence shown here is derived from an EMBL/GenBank/DDBJ whole genome shotgun (WGS) entry which is preliminary data.</text>
</comment>
<dbReference type="PANTHER" id="PTHR37168">
    <property type="entry name" value="CRISPR-ASSOCIATED EXONUCLEASE CAS4"/>
    <property type="match status" value="1"/>
</dbReference>
<keyword evidence="3 9" id="KW-0378">Hydrolase</keyword>
<evidence type="ECO:0000256" key="6">
    <source>
        <dbReference type="ARBA" id="ARBA00023014"/>
    </source>
</evidence>
<comment type="function">
    <text evidence="9">CRISPR (clustered regularly interspaced short palindromic repeat) is an adaptive immune system that provides protection against mobile genetic elements (viruses, transposable elements and conjugative plasmids). CRISPR clusters contain sequences complementary to antecedent mobile elements and target invading nucleic acids. CRISPR clusters are transcribed and processed into CRISPR RNA (crRNA).</text>
</comment>
<keyword evidence="4 9" id="KW-0269">Exonuclease</keyword>
<keyword evidence="1 9" id="KW-0540">Nuclease</keyword>
<evidence type="ECO:0000256" key="1">
    <source>
        <dbReference type="ARBA" id="ARBA00022722"/>
    </source>
</evidence>
<accession>A0ABV9KRU3</accession>
<organism evidence="11 12">
    <name type="scientific">Dysgonomonas termitidis</name>
    <dbReference type="NCBI Taxonomy" id="1516126"/>
    <lineage>
        <taxon>Bacteria</taxon>
        <taxon>Pseudomonadati</taxon>
        <taxon>Bacteroidota</taxon>
        <taxon>Bacteroidia</taxon>
        <taxon>Bacteroidales</taxon>
        <taxon>Dysgonomonadaceae</taxon>
        <taxon>Dysgonomonas</taxon>
    </lineage>
</organism>
<reference evidence="12" key="1">
    <citation type="journal article" date="2019" name="Int. J. Syst. Evol. Microbiol.">
        <title>The Global Catalogue of Microorganisms (GCM) 10K type strain sequencing project: providing services to taxonomists for standard genome sequencing and annotation.</title>
        <authorList>
            <consortium name="The Broad Institute Genomics Platform"/>
            <consortium name="The Broad Institute Genome Sequencing Center for Infectious Disease"/>
            <person name="Wu L."/>
            <person name="Ma J."/>
        </authorList>
    </citation>
    <scope>NUCLEOTIDE SEQUENCE [LARGE SCALE GENOMIC DNA]</scope>
    <source>
        <strain evidence="12">CCUG 66188</strain>
    </source>
</reference>
<keyword evidence="6 9" id="KW-0411">Iron-sulfur</keyword>
<keyword evidence="2 9" id="KW-0479">Metal-binding</keyword>
<proteinExistence type="inferred from homology"/>
<dbReference type="NCBIfam" id="TIGR00372">
    <property type="entry name" value="cas4"/>
    <property type="match status" value="1"/>
</dbReference>
<keyword evidence="5 9" id="KW-0408">Iron</keyword>
<dbReference type="EC" id="3.1.12.1" evidence="9"/>
<evidence type="ECO:0000259" key="10">
    <source>
        <dbReference type="Pfam" id="PF01930"/>
    </source>
</evidence>
<evidence type="ECO:0000313" key="11">
    <source>
        <dbReference type="EMBL" id="MFC4672554.1"/>
    </source>
</evidence>
<comment type="cofactor">
    <cofactor evidence="9">
        <name>iron-sulfur cluster</name>
        <dbReference type="ChEBI" id="CHEBI:30408"/>
    </cofactor>
</comment>